<dbReference type="InterPro" id="IPR052515">
    <property type="entry name" value="Gfo/Idh/MocA_Oxidoreductase"/>
</dbReference>
<keyword evidence="4" id="KW-1185">Reference proteome</keyword>
<organism evidence="3 4">
    <name type="scientific">Roseivivax halodurans JCM 10272</name>
    <dbReference type="NCBI Taxonomy" id="1449350"/>
    <lineage>
        <taxon>Bacteria</taxon>
        <taxon>Pseudomonadati</taxon>
        <taxon>Pseudomonadota</taxon>
        <taxon>Alphaproteobacteria</taxon>
        <taxon>Rhodobacterales</taxon>
        <taxon>Roseobacteraceae</taxon>
        <taxon>Roseivivax</taxon>
    </lineage>
</organism>
<dbReference type="PATRIC" id="fig|1449350.3.peg.3656"/>
<comment type="caution">
    <text evidence="3">The sequence shown here is derived from an EMBL/GenBank/DDBJ whole genome shotgun (WGS) entry which is preliminary data.</text>
</comment>
<dbReference type="EMBL" id="JALZ01000034">
    <property type="protein sequence ID" value="ETX13181.1"/>
    <property type="molecule type" value="Genomic_DNA"/>
</dbReference>
<dbReference type="eggNOG" id="COG0673">
    <property type="taxonomic scope" value="Bacteria"/>
</dbReference>
<evidence type="ECO:0000313" key="4">
    <source>
        <dbReference type="Proteomes" id="UP000022447"/>
    </source>
</evidence>
<dbReference type="InterPro" id="IPR036291">
    <property type="entry name" value="NAD(P)-bd_dom_sf"/>
</dbReference>
<dbReference type="OrthoDB" id="9776544at2"/>
<dbReference type="Gene3D" id="3.30.360.10">
    <property type="entry name" value="Dihydrodipicolinate Reductase, domain 2"/>
    <property type="match status" value="1"/>
</dbReference>
<dbReference type="GO" id="GO:0000166">
    <property type="term" value="F:nucleotide binding"/>
    <property type="evidence" value="ECO:0007669"/>
    <property type="project" value="InterPro"/>
</dbReference>
<dbReference type="InterPro" id="IPR000683">
    <property type="entry name" value="Gfo/Idh/MocA-like_OxRdtase_N"/>
</dbReference>
<name>X7ED99_9RHOB</name>
<dbReference type="STRING" id="1449350.OCH239_12995"/>
<evidence type="ECO:0000259" key="2">
    <source>
        <dbReference type="Pfam" id="PF22725"/>
    </source>
</evidence>
<dbReference type="InterPro" id="IPR055170">
    <property type="entry name" value="GFO_IDH_MocA-like_dom"/>
</dbReference>
<evidence type="ECO:0000313" key="3">
    <source>
        <dbReference type="EMBL" id="ETX13181.1"/>
    </source>
</evidence>
<dbReference type="RefSeq" id="WP_037265739.1">
    <property type="nucleotide sequence ID" value="NZ_JALZ01000034.1"/>
</dbReference>
<accession>X7ED99</accession>
<proteinExistence type="predicted"/>
<gene>
    <name evidence="3" type="ORF">OCH239_12995</name>
</gene>
<dbReference type="Proteomes" id="UP000022447">
    <property type="component" value="Unassembled WGS sequence"/>
</dbReference>
<sequence length="392" mass="42917">MIQAKAEGDSPTGIAFVGTGYVADLYMATLSNWSDHLRLCGVYDIQTSRQDRFATYHKIEAYASLDALLADESVKIVVNLTNPDQHYAVSCAALEAGRHVYSEKPLALDLAEAEDLVARAEAADRHLVCAPASVLGEAAQTLIKAVRAQVRGKPRLVYAELDDGLVHRLGYRNWKTVTGATWPAEDEFATGCTLEHAGYALTWLVAMFGPVRRVVTEAACLITDKGPDTPPKYTTPDFTCACLSFDEGVVARLTNSIVALHDHRFRVFCENGIIETAETWDFCAPVRSIPIPETRLRRQAQKLLGLDGGRRLPPVAQRRIVTARRGARMDFALGIAEMAEAIAAGRRPRLAGAFSLHITEVSLAIQHPERFGHVYTPQSTPQPVKPVDWSAA</sequence>
<dbReference type="Pfam" id="PF22725">
    <property type="entry name" value="GFO_IDH_MocA_C3"/>
    <property type="match status" value="1"/>
</dbReference>
<feature type="domain" description="GFO/IDH/MocA-like oxidoreductase" evidence="2">
    <location>
        <begin position="140"/>
        <end position="275"/>
    </location>
</feature>
<feature type="domain" description="Gfo/Idh/MocA-like oxidoreductase N-terminal" evidence="1">
    <location>
        <begin position="14"/>
        <end position="126"/>
    </location>
</feature>
<evidence type="ECO:0000259" key="1">
    <source>
        <dbReference type="Pfam" id="PF01408"/>
    </source>
</evidence>
<dbReference type="PANTHER" id="PTHR43249">
    <property type="entry name" value="UDP-N-ACETYL-2-AMINO-2-DEOXY-D-GLUCURONATE OXIDASE"/>
    <property type="match status" value="1"/>
</dbReference>
<dbReference type="Gene3D" id="3.40.50.720">
    <property type="entry name" value="NAD(P)-binding Rossmann-like Domain"/>
    <property type="match status" value="1"/>
</dbReference>
<dbReference type="AlphaFoldDB" id="X7ED99"/>
<dbReference type="Pfam" id="PF01408">
    <property type="entry name" value="GFO_IDH_MocA"/>
    <property type="match status" value="1"/>
</dbReference>
<reference evidence="3 4" key="1">
    <citation type="submission" date="2014-01" db="EMBL/GenBank/DDBJ databases">
        <title>Roseivivax halodurans JCM 10272 Genome Sequencing.</title>
        <authorList>
            <person name="Lai Q."/>
            <person name="Li G."/>
            <person name="Shao Z."/>
        </authorList>
    </citation>
    <scope>NUCLEOTIDE SEQUENCE [LARGE SCALE GENOMIC DNA]</scope>
    <source>
        <strain evidence="3 4">JCM 10272</strain>
    </source>
</reference>
<dbReference type="PANTHER" id="PTHR43249:SF1">
    <property type="entry name" value="D-GLUCOSIDE 3-DEHYDROGENASE"/>
    <property type="match status" value="1"/>
</dbReference>
<dbReference type="SUPFAM" id="SSF51735">
    <property type="entry name" value="NAD(P)-binding Rossmann-fold domains"/>
    <property type="match status" value="1"/>
</dbReference>
<dbReference type="SUPFAM" id="SSF55347">
    <property type="entry name" value="Glyceraldehyde-3-phosphate dehydrogenase-like, C-terminal domain"/>
    <property type="match status" value="1"/>
</dbReference>
<protein>
    <submittedName>
        <fullName evidence="3">Uncharacterized protein</fullName>
    </submittedName>
</protein>